<evidence type="ECO:0000313" key="2">
    <source>
        <dbReference type="EMBL" id="NUU18958.1"/>
    </source>
</evidence>
<accession>A0A7Y6A3A3</accession>
<dbReference type="EMBL" id="JABMCI010000069">
    <property type="protein sequence ID" value="NUU18958.1"/>
    <property type="molecule type" value="Genomic_DNA"/>
</dbReference>
<dbReference type="AlphaFoldDB" id="A0A7Y6A3A3"/>
<organism evidence="2 3">
    <name type="scientific">Cellulomonas humilata</name>
    <dbReference type="NCBI Taxonomy" id="144055"/>
    <lineage>
        <taxon>Bacteria</taxon>
        <taxon>Bacillati</taxon>
        <taxon>Actinomycetota</taxon>
        <taxon>Actinomycetes</taxon>
        <taxon>Micrococcales</taxon>
        <taxon>Cellulomonadaceae</taxon>
        <taxon>Cellulomonas</taxon>
    </lineage>
</organism>
<reference evidence="2 3" key="1">
    <citation type="submission" date="2020-05" db="EMBL/GenBank/DDBJ databases">
        <title>Genome Sequencing of Type Strains.</title>
        <authorList>
            <person name="Lemaire J.F."/>
            <person name="Inderbitzin P."/>
            <person name="Gregorio O.A."/>
            <person name="Collins S.B."/>
            <person name="Wespe N."/>
            <person name="Knight-Connoni V."/>
        </authorList>
    </citation>
    <scope>NUCLEOTIDE SEQUENCE [LARGE SCALE GENOMIC DNA]</scope>
    <source>
        <strain evidence="2 3">ATCC 25174</strain>
    </source>
</reference>
<gene>
    <name evidence="2" type="ORF">HP550_17035</name>
</gene>
<protein>
    <submittedName>
        <fullName evidence="2">Uncharacterized protein</fullName>
    </submittedName>
</protein>
<sequence>MATVTSGAPAGAVTDLWVAAWSEALDELELDLAGAEAVLRDAHLASVGEVARAAAWHPRSDLGPLPAALHVRAQALLDRQLDTARRTAEAITRSRRQIAATRALQGRPADTAAVYVDAEA</sequence>
<name>A0A7Y6A3A3_9CELL</name>
<proteinExistence type="predicted"/>
<feature type="coiled-coil region" evidence="1">
    <location>
        <begin position="18"/>
        <end position="45"/>
    </location>
</feature>
<evidence type="ECO:0000313" key="3">
    <source>
        <dbReference type="Proteomes" id="UP000565724"/>
    </source>
</evidence>
<keyword evidence="1" id="KW-0175">Coiled coil</keyword>
<dbReference type="Proteomes" id="UP000565724">
    <property type="component" value="Unassembled WGS sequence"/>
</dbReference>
<keyword evidence="3" id="KW-1185">Reference proteome</keyword>
<dbReference type="RefSeq" id="WP_175348873.1">
    <property type="nucleotide sequence ID" value="NZ_JABMCI010000069.1"/>
</dbReference>
<comment type="caution">
    <text evidence="2">The sequence shown here is derived from an EMBL/GenBank/DDBJ whole genome shotgun (WGS) entry which is preliminary data.</text>
</comment>
<evidence type="ECO:0000256" key="1">
    <source>
        <dbReference type="SAM" id="Coils"/>
    </source>
</evidence>